<keyword evidence="3" id="KW-1185">Reference proteome</keyword>
<dbReference type="PATRIC" id="fig|148814.8.peg.1136"/>
<feature type="transmembrane region" description="Helical" evidence="1">
    <location>
        <begin position="365"/>
        <end position="382"/>
    </location>
</feature>
<accession>A0A0M9DBU9</accession>
<evidence type="ECO:0000313" key="3">
    <source>
        <dbReference type="Proteomes" id="UP000037778"/>
    </source>
</evidence>
<sequence length="579" mass="65931">MKKAIKFWPYMTIFFVAVLIMLPQIVTGSYILGVDSIFHMNRFYDAAMQLKTGHLSYFISIYGYQQSGRIINALYGPLAAYFNGLILLVAGNWVRYQIVASLLTLCVSGMTMYNLAIRTHIKKIYAVFVGIAYMSSYLIMGWVVGMQFTGWGAALLPWLLAAGFDMVDYKSINILKLAIPMSILLQTHMLSSLTGALALVPMFIYGVIHSDEKLKMWRNAILSVLLTLCLTANVWYGMMQISFTNHALGVAPQLDMYEDSVALFGKNVFVLPPIYSIGFIIVAIYFAINFKKISSSRKIIFITGLFFMWISSVLFPWGPLDKKFPSISYLIQMPRRFVVIPFILLLICAGIMINDTSKKQWINSFKNYALLILTFFIIYNAGGPVRKGVHHFFSPKVVQNDYNLHYQTTDTNAIRDSLSSHDTGAVLKMLTKATPDYLPVQYKMTAYNYFDYHPYGNYGDQIINYKGEVTKTIKRNGHLLLTWDNDSDDNKTMQLPIFKYDDTKLILNGKHISNVKQTQIGSVIVNSKPGHNKLEIYYHATPILLALLWVTVFSWMGLIAGIMIYLILRWKKHIKRSAS</sequence>
<dbReference type="RefSeq" id="WP_053792038.1">
    <property type="nucleotide sequence ID" value="NZ_JXCY01000007.1"/>
</dbReference>
<feature type="transmembrane region" description="Helical" evidence="1">
    <location>
        <begin position="543"/>
        <end position="568"/>
    </location>
</feature>
<keyword evidence="1" id="KW-0472">Membrane</keyword>
<evidence type="ECO:0000313" key="2">
    <source>
        <dbReference type="EMBL" id="KOY75790.1"/>
    </source>
</evidence>
<keyword evidence="1" id="KW-1133">Transmembrane helix</keyword>
<feature type="transmembrane region" description="Helical" evidence="1">
    <location>
        <begin position="299"/>
        <end position="317"/>
    </location>
</feature>
<keyword evidence="1" id="KW-0812">Transmembrane</keyword>
<feature type="transmembrane region" description="Helical" evidence="1">
    <location>
        <begin position="124"/>
        <end position="145"/>
    </location>
</feature>
<gene>
    <name evidence="2" type="ORF">RZ71_02110</name>
</gene>
<organism evidence="2 3">
    <name type="scientific">Apilactobacillus kunkeei</name>
    <dbReference type="NCBI Taxonomy" id="148814"/>
    <lineage>
        <taxon>Bacteria</taxon>
        <taxon>Bacillati</taxon>
        <taxon>Bacillota</taxon>
        <taxon>Bacilli</taxon>
        <taxon>Lactobacillales</taxon>
        <taxon>Lactobacillaceae</taxon>
        <taxon>Apilactobacillus</taxon>
    </lineage>
</organism>
<feature type="transmembrane region" description="Helical" evidence="1">
    <location>
        <begin position="7"/>
        <end position="26"/>
    </location>
</feature>
<evidence type="ECO:0000256" key="1">
    <source>
        <dbReference type="SAM" id="Phobius"/>
    </source>
</evidence>
<reference evidence="2 3" key="1">
    <citation type="journal article" date="2015" name="Genome Biol. Evol.">
        <title>Functionally Structured Genomes in Lactobacillus kunkeei Colonizing the Honey Crop and Food Products of Honeybees and Stingless Bees.</title>
        <authorList>
            <person name="Tamarit D."/>
            <person name="Ellegaard K.M."/>
            <person name="Wikander J."/>
            <person name="Olofsson T."/>
            <person name="Vasquez A."/>
            <person name="Andersson S.G."/>
        </authorList>
    </citation>
    <scope>NUCLEOTIDE SEQUENCE [LARGE SCALE GENOMIC DNA]</scope>
    <source>
        <strain evidence="2 3">LAko</strain>
    </source>
</reference>
<proteinExistence type="predicted"/>
<protein>
    <recommendedName>
        <fullName evidence="4">Cell division protein</fullName>
    </recommendedName>
</protein>
<dbReference type="Proteomes" id="UP000037778">
    <property type="component" value="Unassembled WGS sequence"/>
</dbReference>
<feature type="transmembrane region" description="Helical" evidence="1">
    <location>
        <begin position="96"/>
        <end position="117"/>
    </location>
</feature>
<evidence type="ECO:0008006" key="4">
    <source>
        <dbReference type="Google" id="ProtNLM"/>
    </source>
</evidence>
<feature type="transmembrane region" description="Helical" evidence="1">
    <location>
        <begin position="220"/>
        <end position="243"/>
    </location>
</feature>
<name>A0A0M9DBU9_9LACO</name>
<dbReference type="AlphaFoldDB" id="A0A0M9DBU9"/>
<feature type="transmembrane region" description="Helical" evidence="1">
    <location>
        <begin position="71"/>
        <end position="90"/>
    </location>
</feature>
<feature type="transmembrane region" description="Helical" evidence="1">
    <location>
        <begin position="337"/>
        <end position="353"/>
    </location>
</feature>
<dbReference type="EMBL" id="JXCY01000007">
    <property type="protein sequence ID" value="KOY75790.1"/>
    <property type="molecule type" value="Genomic_DNA"/>
</dbReference>
<feature type="transmembrane region" description="Helical" evidence="1">
    <location>
        <begin position="263"/>
        <end position="287"/>
    </location>
</feature>
<comment type="caution">
    <text evidence="2">The sequence shown here is derived from an EMBL/GenBank/DDBJ whole genome shotgun (WGS) entry which is preliminary data.</text>
</comment>
<feature type="transmembrane region" description="Helical" evidence="1">
    <location>
        <begin position="189"/>
        <end position="208"/>
    </location>
</feature>